<feature type="domain" description="Nudix hydrolase" evidence="1">
    <location>
        <begin position="3"/>
        <end position="141"/>
    </location>
</feature>
<gene>
    <name evidence="2" type="ORF">LCPAC406_03040</name>
</gene>
<dbReference type="SUPFAM" id="SSF55811">
    <property type="entry name" value="Nudix"/>
    <property type="match status" value="1"/>
</dbReference>
<evidence type="ECO:0000259" key="1">
    <source>
        <dbReference type="PROSITE" id="PS51462"/>
    </source>
</evidence>
<sequence length="146" mass="16948">MSSRRVKRSAFVLLRCIDTEEILCVINNKGMIGLPGGKEEKQDRSSQFLNAKREFKEETGNRLPCKIKYKYIGWGEQWHDIRIYYADISLEIADSLKVGVVNDPDSSIKECQWLLVEVLLNKSDPKILYHIKIAFSQWKSRLSVKI</sequence>
<dbReference type="InterPro" id="IPR000086">
    <property type="entry name" value="NUDIX_hydrolase_dom"/>
</dbReference>
<dbReference type="PROSITE" id="PS51462">
    <property type="entry name" value="NUDIX"/>
    <property type="match status" value="1"/>
</dbReference>
<evidence type="ECO:0000313" key="2">
    <source>
        <dbReference type="EMBL" id="QBK93990.1"/>
    </source>
</evidence>
<proteinExistence type="predicted"/>
<protein>
    <submittedName>
        <fullName evidence="2">NUDIX domain protein</fullName>
    </submittedName>
</protein>
<organism evidence="2">
    <name type="scientific">Pithovirus LCPAC406</name>
    <dbReference type="NCBI Taxonomy" id="2506599"/>
    <lineage>
        <taxon>Viruses</taxon>
        <taxon>Pithoviruses</taxon>
    </lineage>
</organism>
<dbReference type="Gene3D" id="3.90.79.10">
    <property type="entry name" value="Nucleoside Triphosphate Pyrophosphohydrolase"/>
    <property type="match status" value="1"/>
</dbReference>
<dbReference type="InterPro" id="IPR015797">
    <property type="entry name" value="NUDIX_hydrolase-like_dom_sf"/>
</dbReference>
<dbReference type="EMBL" id="MK500609">
    <property type="protein sequence ID" value="QBK93990.1"/>
    <property type="molecule type" value="Genomic_DNA"/>
</dbReference>
<name>A0A481ZGP9_9VIRU</name>
<reference evidence="2" key="1">
    <citation type="journal article" date="2019" name="MBio">
        <title>Virus Genomes from Deep Sea Sediments Expand the Ocean Megavirome and Support Independent Origins of Viral Gigantism.</title>
        <authorList>
            <person name="Backstrom D."/>
            <person name="Yutin N."/>
            <person name="Jorgensen S.L."/>
            <person name="Dharamshi J."/>
            <person name="Homa F."/>
            <person name="Zaremba-Niedwiedzka K."/>
            <person name="Spang A."/>
            <person name="Wolf Y.I."/>
            <person name="Koonin E.V."/>
            <person name="Ettema T.J."/>
        </authorList>
    </citation>
    <scope>NUCLEOTIDE SEQUENCE</scope>
</reference>
<accession>A0A481ZGP9</accession>